<protein>
    <submittedName>
        <fullName evidence="2">Asp-tRNAAsn/Glu-tRNAGln amidotransferase A subunit</fullName>
    </submittedName>
</protein>
<sequence length="513" mass="56833">MNFKFNCCLLIMSMIFLGCSDEKSIKEKEINIEELTISDIHKSYQDKTFNSEQLVKIYLERIENFDSTLNAITVINPQALKIAKELDKEYQRTGTLRPLHGIPLIVKDNINTEGLPTTAGSLALQNYIPEENAFIIEKLVEAGAIIIAKSNMAEWAFSPMHSESSTVGTTRNPYNTNYVPAGSSGGTGASIAANFGTIGLGTDTGNSIRGPSSHNALVGFRTTLGLVSRSAIVPLYLRNDVVGPMCRTVEDATKVLEVIADIDPKDPLTAYSEGKTPAGYTQFLKKDALNGSRIGVLRTLSDDSPHPEINQLFNNALLQLDSLGASVIDSVIVPDFQNLKQNQWCATFRKDVETFLSDYVKNDSLKTIEDIIEVGSKSDFARERLVRNTAHTGRWEDSEIPCLDAYTDIRRIAFREAIENMMDSLQLDAIVYPSWNNPPAPIDQFQEEYKGDNSQIISPHTGQPAFTVPMGFTNNNLPAGLQFLGRMYDEPILIGLTYSYEQGTKHRKSPDLK</sequence>
<dbReference type="EMBL" id="FQZX01000001">
    <property type="protein sequence ID" value="SHJ69992.1"/>
    <property type="molecule type" value="Genomic_DNA"/>
</dbReference>
<proteinExistence type="predicted"/>
<dbReference type="InterPro" id="IPR036928">
    <property type="entry name" value="AS_sf"/>
</dbReference>
<feature type="domain" description="Amidase" evidence="1">
    <location>
        <begin position="54"/>
        <end position="491"/>
    </location>
</feature>
<dbReference type="Pfam" id="PF01425">
    <property type="entry name" value="Amidase"/>
    <property type="match status" value="1"/>
</dbReference>
<dbReference type="InterPro" id="IPR023631">
    <property type="entry name" value="Amidase_dom"/>
</dbReference>
<gene>
    <name evidence="2" type="ORF">SAMN04488007_1143</name>
</gene>
<evidence type="ECO:0000313" key="3">
    <source>
        <dbReference type="Proteomes" id="UP000184314"/>
    </source>
</evidence>
<keyword evidence="3" id="KW-1185">Reference proteome</keyword>
<evidence type="ECO:0000259" key="1">
    <source>
        <dbReference type="Pfam" id="PF01425"/>
    </source>
</evidence>
<dbReference type="PIRSF" id="PIRSF001221">
    <property type="entry name" value="Amidase_fungi"/>
    <property type="match status" value="1"/>
</dbReference>
<organism evidence="2 3">
    <name type="scientific">Maribacter aquivivus</name>
    <dbReference type="NCBI Taxonomy" id="228958"/>
    <lineage>
        <taxon>Bacteria</taxon>
        <taxon>Pseudomonadati</taxon>
        <taxon>Bacteroidota</taxon>
        <taxon>Flavobacteriia</taxon>
        <taxon>Flavobacteriales</taxon>
        <taxon>Flavobacteriaceae</taxon>
        <taxon>Maribacter</taxon>
    </lineage>
</organism>
<accession>A0A1M6LFN7</accession>
<dbReference type="PANTHER" id="PTHR42678">
    <property type="entry name" value="AMIDASE"/>
    <property type="match status" value="1"/>
</dbReference>
<keyword evidence="2" id="KW-0808">Transferase</keyword>
<dbReference type="OrthoDB" id="9811471at2"/>
<name>A0A1M6LFN7_9FLAO</name>
<dbReference type="PANTHER" id="PTHR42678:SF34">
    <property type="entry name" value="OS04G0183300 PROTEIN"/>
    <property type="match status" value="1"/>
</dbReference>
<dbReference type="GO" id="GO:0016740">
    <property type="term" value="F:transferase activity"/>
    <property type="evidence" value="ECO:0007669"/>
    <property type="project" value="UniProtKB-KW"/>
</dbReference>
<dbReference type="AlphaFoldDB" id="A0A1M6LFN7"/>
<dbReference type="Gene3D" id="3.90.1300.10">
    <property type="entry name" value="Amidase signature (AS) domain"/>
    <property type="match status" value="1"/>
</dbReference>
<dbReference type="SUPFAM" id="SSF75304">
    <property type="entry name" value="Amidase signature (AS) enzymes"/>
    <property type="match status" value="1"/>
</dbReference>
<dbReference type="PROSITE" id="PS51257">
    <property type="entry name" value="PROKAR_LIPOPROTEIN"/>
    <property type="match status" value="1"/>
</dbReference>
<reference evidence="3" key="1">
    <citation type="submission" date="2016-11" db="EMBL/GenBank/DDBJ databases">
        <authorList>
            <person name="Varghese N."/>
            <person name="Submissions S."/>
        </authorList>
    </citation>
    <scope>NUCLEOTIDE SEQUENCE [LARGE SCALE GENOMIC DNA]</scope>
    <source>
        <strain evidence="3">DSM 16478</strain>
    </source>
</reference>
<dbReference type="RefSeq" id="WP_073242025.1">
    <property type="nucleotide sequence ID" value="NZ_CANLFZ010000001.1"/>
</dbReference>
<dbReference type="STRING" id="228958.SAMN04488007_1143"/>
<dbReference type="Proteomes" id="UP000184314">
    <property type="component" value="Unassembled WGS sequence"/>
</dbReference>
<evidence type="ECO:0000313" key="2">
    <source>
        <dbReference type="EMBL" id="SHJ69992.1"/>
    </source>
</evidence>